<keyword evidence="4" id="KW-1185">Reference proteome</keyword>
<comment type="caution">
    <text evidence="3">The sequence shown here is derived from an EMBL/GenBank/DDBJ whole genome shotgun (WGS) entry which is preliminary data.</text>
</comment>
<dbReference type="AlphaFoldDB" id="A0A318ST94"/>
<feature type="transmembrane region" description="Helical" evidence="2">
    <location>
        <begin position="134"/>
        <end position="158"/>
    </location>
</feature>
<protein>
    <submittedName>
        <fullName evidence="3">Type III secretion protein D</fullName>
    </submittedName>
</protein>
<organism evidence="3 4">
    <name type="scientific">Xylophilus ampelinus</name>
    <dbReference type="NCBI Taxonomy" id="54067"/>
    <lineage>
        <taxon>Bacteria</taxon>
        <taxon>Pseudomonadati</taxon>
        <taxon>Pseudomonadota</taxon>
        <taxon>Betaproteobacteria</taxon>
        <taxon>Burkholderiales</taxon>
        <taxon>Xylophilus</taxon>
    </lineage>
</organism>
<dbReference type="EMBL" id="QJTC01000011">
    <property type="protein sequence ID" value="PYE77876.1"/>
    <property type="molecule type" value="Genomic_DNA"/>
</dbReference>
<evidence type="ECO:0000313" key="3">
    <source>
        <dbReference type="EMBL" id="PYE77876.1"/>
    </source>
</evidence>
<keyword evidence="2" id="KW-0472">Membrane</keyword>
<evidence type="ECO:0000256" key="2">
    <source>
        <dbReference type="SAM" id="Phobius"/>
    </source>
</evidence>
<gene>
    <name evidence="3" type="ORF">DFQ15_11120</name>
</gene>
<sequence>MNRLRVLTGRHAGTDLVLQAGRHVISAENDADIRLLDWTGAPLVLNILQGADLVYSAHWSFADAATGEAAIDLVPRRFDDTVLCVGPADACGWPSDLELLGRLLRPVTETSAVTEALQPNATTPVGAPQPARRWLVWGATAGAAVAVVVFVVVVSGVANDAAARVPPLSPVAQTQKAVTAAGLQGLVVRAQADGAMVEGLLATPTEVAQMNAALDALPRGMVMRRYAAATDIAQSIVEALDEPRVSVRHVAGGEFVIEGAAVGVDRLRVAANRIAADLAPLVRTIRVQVTDLPPQPRTPVGAMLESHGITYVQTRDGTKHLSLTQAPVEELKDSDLGLSQNGASDRIDIHSPRSLR</sequence>
<name>A0A318ST94_9BURK</name>
<dbReference type="Proteomes" id="UP000247540">
    <property type="component" value="Unassembled WGS sequence"/>
</dbReference>
<evidence type="ECO:0000256" key="1">
    <source>
        <dbReference type="SAM" id="MobiDB-lite"/>
    </source>
</evidence>
<evidence type="ECO:0000313" key="4">
    <source>
        <dbReference type="Proteomes" id="UP000247540"/>
    </source>
</evidence>
<dbReference type="RefSeq" id="WP_110465614.1">
    <property type="nucleotide sequence ID" value="NZ_JAMOFZ010000011.1"/>
</dbReference>
<reference evidence="3 4" key="1">
    <citation type="submission" date="2018-06" db="EMBL/GenBank/DDBJ databases">
        <title>Genomic Encyclopedia of Type Strains, Phase III (KMG-III): the genomes of soil and plant-associated and newly described type strains.</title>
        <authorList>
            <person name="Whitman W."/>
        </authorList>
    </citation>
    <scope>NUCLEOTIDE SEQUENCE [LARGE SCALE GENOMIC DNA]</scope>
    <source>
        <strain evidence="3 4">CECT 7646</strain>
    </source>
</reference>
<feature type="region of interest" description="Disordered" evidence="1">
    <location>
        <begin position="334"/>
        <end position="356"/>
    </location>
</feature>
<accession>A0A318ST94</accession>
<proteinExistence type="predicted"/>
<feature type="compositionally biased region" description="Basic and acidic residues" evidence="1">
    <location>
        <begin position="345"/>
        <end position="356"/>
    </location>
</feature>
<keyword evidence="2" id="KW-0812">Transmembrane</keyword>
<keyword evidence="2" id="KW-1133">Transmembrane helix</keyword>
<dbReference type="OrthoDB" id="5995712at2"/>